<comment type="caution">
    <text evidence="2">The sequence shown here is derived from an EMBL/GenBank/DDBJ whole genome shotgun (WGS) entry which is preliminary data.</text>
</comment>
<dbReference type="OrthoDB" id="276604at2"/>
<reference evidence="2 3" key="1">
    <citation type="submission" date="2018-11" db="EMBL/GenBank/DDBJ databases">
        <title>Draft genome analysis of Rheinheimera mesophila isolated from an industrial waste site.</title>
        <authorList>
            <person name="Yu Q."/>
            <person name="Qi Y."/>
            <person name="Zhang H."/>
            <person name="Lu Y."/>
            <person name="Pu J."/>
        </authorList>
    </citation>
    <scope>NUCLEOTIDE SEQUENCE [LARGE SCALE GENOMIC DNA]</scope>
    <source>
        <strain evidence="2 3">IITR13</strain>
    </source>
</reference>
<proteinExistence type="predicted"/>
<dbReference type="Pfam" id="PF01522">
    <property type="entry name" value="Polysacc_deac_1"/>
    <property type="match status" value="1"/>
</dbReference>
<evidence type="ECO:0000313" key="2">
    <source>
        <dbReference type="EMBL" id="RRJ18440.1"/>
    </source>
</evidence>
<keyword evidence="3" id="KW-1185">Reference proteome</keyword>
<dbReference type="AlphaFoldDB" id="A0A3P3QDF8"/>
<dbReference type="GO" id="GO:0016810">
    <property type="term" value="F:hydrolase activity, acting on carbon-nitrogen (but not peptide) bonds"/>
    <property type="evidence" value="ECO:0007669"/>
    <property type="project" value="InterPro"/>
</dbReference>
<dbReference type="PROSITE" id="PS51677">
    <property type="entry name" value="NODB"/>
    <property type="match status" value="1"/>
</dbReference>
<feature type="domain" description="NodB homology" evidence="1">
    <location>
        <begin position="43"/>
        <end position="225"/>
    </location>
</feature>
<dbReference type="PANTHER" id="PTHR10587:SF125">
    <property type="entry name" value="POLYSACCHARIDE DEACETYLASE YHEN-RELATED"/>
    <property type="match status" value="1"/>
</dbReference>
<organism evidence="2 3">
    <name type="scientific">Rheinheimera mesophila</name>
    <dbReference type="NCBI Taxonomy" id="1547515"/>
    <lineage>
        <taxon>Bacteria</taxon>
        <taxon>Pseudomonadati</taxon>
        <taxon>Pseudomonadota</taxon>
        <taxon>Gammaproteobacteria</taxon>
        <taxon>Chromatiales</taxon>
        <taxon>Chromatiaceae</taxon>
        <taxon>Rheinheimera</taxon>
    </lineage>
</organism>
<gene>
    <name evidence="2" type="ORF">EIK76_16925</name>
</gene>
<dbReference type="PANTHER" id="PTHR10587">
    <property type="entry name" value="GLYCOSYL TRANSFERASE-RELATED"/>
    <property type="match status" value="1"/>
</dbReference>
<evidence type="ECO:0000259" key="1">
    <source>
        <dbReference type="PROSITE" id="PS51677"/>
    </source>
</evidence>
<dbReference type="InterPro" id="IPR050248">
    <property type="entry name" value="Polysacc_deacetylase_ArnD"/>
</dbReference>
<dbReference type="Proteomes" id="UP000276260">
    <property type="component" value="Unassembled WGS sequence"/>
</dbReference>
<dbReference type="GO" id="GO:0005975">
    <property type="term" value="P:carbohydrate metabolic process"/>
    <property type="evidence" value="ECO:0007669"/>
    <property type="project" value="InterPro"/>
</dbReference>
<dbReference type="RefSeq" id="WP_046520852.1">
    <property type="nucleotide sequence ID" value="NZ_LAVS01000087.1"/>
</dbReference>
<dbReference type="InterPro" id="IPR002509">
    <property type="entry name" value="NODB_dom"/>
</dbReference>
<name>A0A3P3QDF8_9GAMM</name>
<evidence type="ECO:0000313" key="3">
    <source>
        <dbReference type="Proteomes" id="UP000276260"/>
    </source>
</evidence>
<dbReference type="InterPro" id="IPR011330">
    <property type="entry name" value="Glyco_hydro/deAcase_b/a-brl"/>
</dbReference>
<accession>A0A3P3QDF8</accession>
<protein>
    <submittedName>
        <fullName evidence="2">Polysaccharide deacetylase</fullName>
    </submittedName>
</protein>
<dbReference type="Gene3D" id="3.20.20.370">
    <property type="entry name" value="Glycoside hydrolase/deacetylase"/>
    <property type="match status" value="1"/>
</dbReference>
<dbReference type="SUPFAM" id="SSF88713">
    <property type="entry name" value="Glycoside hydrolase/deacetylase"/>
    <property type="match status" value="1"/>
</dbReference>
<dbReference type="EMBL" id="RRCF01000008">
    <property type="protein sequence ID" value="RRJ18440.1"/>
    <property type="molecule type" value="Genomic_DNA"/>
</dbReference>
<sequence length="241" mass="27185">MTKLLLKLVLLFVAISYGLWKLSASTEFQLFGELIHKVDTDQKLVALTFDDGPTPHYTAGVLQLLELYQVKATFFVTGAETQRYMTQAKQIVAAGHQLGNHSWSHPRMLFMSLDEINREIESTDQQIRAAGFEGDILFRPPYGKKLVLLPWYLAQTDRTSIMWDIAPETFDEETEDPQTMAAEVLEQVQPGSIVLLHLMYKNREASRAALPIIIKGLKAKGYTMVKVSDLLAAQKQATVEQ</sequence>